<dbReference type="PROSITE" id="PS51318">
    <property type="entry name" value="TAT"/>
    <property type="match status" value="1"/>
</dbReference>
<comment type="caution">
    <text evidence="7">The sequence shown here is derived from an EMBL/GenBank/DDBJ whole genome shotgun (WGS) entry which is preliminary data.</text>
</comment>
<comment type="similarity">
    <text evidence="2">Belongs to the bacterial solute-binding protein 8 family.</text>
</comment>
<name>A0A1Y2N2P8_PSEAH</name>
<dbReference type="InterPro" id="IPR051313">
    <property type="entry name" value="Bact_iron-sidero_bind"/>
</dbReference>
<dbReference type="InterPro" id="IPR006311">
    <property type="entry name" value="TAT_signal"/>
</dbReference>
<comment type="subcellular location">
    <subcellularLocation>
        <location evidence="1">Cell envelope</location>
    </subcellularLocation>
</comment>
<keyword evidence="3" id="KW-0813">Transport</keyword>
<protein>
    <submittedName>
        <fullName evidence="7">Fe(3+)-citrate-binding protein YfmC</fullName>
    </submittedName>
</protein>
<dbReference type="GO" id="GO:1901678">
    <property type="term" value="P:iron coordination entity transport"/>
    <property type="evidence" value="ECO:0007669"/>
    <property type="project" value="UniProtKB-ARBA"/>
</dbReference>
<evidence type="ECO:0000256" key="3">
    <source>
        <dbReference type="ARBA" id="ARBA00022448"/>
    </source>
</evidence>
<feature type="region of interest" description="Disordered" evidence="5">
    <location>
        <begin position="1"/>
        <end position="22"/>
    </location>
</feature>
<keyword evidence="8" id="KW-1185">Reference proteome</keyword>
<accession>A0A1Y2N2P8</accession>
<dbReference type="Pfam" id="PF01497">
    <property type="entry name" value="Peripla_BP_2"/>
    <property type="match status" value="1"/>
</dbReference>
<dbReference type="EMBL" id="MIGB01000007">
    <property type="protein sequence ID" value="OSY41746.1"/>
    <property type="molecule type" value="Genomic_DNA"/>
</dbReference>
<evidence type="ECO:0000259" key="6">
    <source>
        <dbReference type="PROSITE" id="PS50983"/>
    </source>
</evidence>
<dbReference type="Gene3D" id="3.40.50.1980">
    <property type="entry name" value="Nitrogenase molybdenum iron protein domain"/>
    <property type="match status" value="2"/>
</dbReference>
<dbReference type="InterPro" id="IPR002491">
    <property type="entry name" value="ABC_transptr_periplasmic_BD"/>
</dbReference>
<organism evidence="7 8">
    <name type="scientific">Pseudonocardia autotrophica</name>
    <name type="common">Amycolata autotrophica</name>
    <name type="synonym">Nocardia autotrophica</name>
    <dbReference type="NCBI Taxonomy" id="2074"/>
    <lineage>
        <taxon>Bacteria</taxon>
        <taxon>Bacillati</taxon>
        <taxon>Actinomycetota</taxon>
        <taxon>Actinomycetes</taxon>
        <taxon>Pseudonocardiales</taxon>
        <taxon>Pseudonocardiaceae</taxon>
        <taxon>Pseudonocardia</taxon>
    </lineage>
</organism>
<dbReference type="Proteomes" id="UP000194360">
    <property type="component" value="Unassembled WGS sequence"/>
</dbReference>
<gene>
    <name evidence="7" type="primary">yfmC_2</name>
    <name evidence="7" type="ORF">BG845_01774</name>
</gene>
<dbReference type="GO" id="GO:0030288">
    <property type="term" value="C:outer membrane-bounded periplasmic space"/>
    <property type="evidence" value="ECO:0007669"/>
    <property type="project" value="TreeGrafter"/>
</dbReference>
<keyword evidence="4" id="KW-0732">Signal</keyword>
<dbReference type="PANTHER" id="PTHR30532:SF24">
    <property type="entry name" value="FERRIC ENTEROBACTIN-BINDING PERIPLASMIC PROTEIN FEPB"/>
    <property type="match status" value="1"/>
</dbReference>
<evidence type="ECO:0000256" key="4">
    <source>
        <dbReference type="ARBA" id="ARBA00022729"/>
    </source>
</evidence>
<feature type="domain" description="Fe/B12 periplasmic-binding" evidence="6">
    <location>
        <begin position="81"/>
        <end position="339"/>
    </location>
</feature>
<dbReference type="AlphaFoldDB" id="A0A1Y2N2P8"/>
<dbReference type="SUPFAM" id="SSF53807">
    <property type="entry name" value="Helical backbone' metal receptor"/>
    <property type="match status" value="1"/>
</dbReference>
<evidence type="ECO:0000256" key="5">
    <source>
        <dbReference type="SAM" id="MobiDB-lite"/>
    </source>
</evidence>
<evidence type="ECO:0000313" key="7">
    <source>
        <dbReference type="EMBL" id="OSY41746.1"/>
    </source>
</evidence>
<evidence type="ECO:0000313" key="8">
    <source>
        <dbReference type="Proteomes" id="UP000194360"/>
    </source>
</evidence>
<proteinExistence type="inferred from homology"/>
<dbReference type="PANTHER" id="PTHR30532">
    <property type="entry name" value="IRON III DICITRATE-BINDING PERIPLASMIC PROTEIN"/>
    <property type="match status" value="1"/>
</dbReference>
<reference evidence="7 8" key="1">
    <citation type="submission" date="2016-09" db="EMBL/GenBank/DDBJ databases">
        <title>Pseudonocardia autotrophica DSM535, a candidate organism with high potential of specific P450 cytochromes.</title>
        <authorList>
            <person name="Grumaz C."/>
            <person name="Vainshtein Y."/>
            <person name="Kirstahler P."/>
            <person name="Sohn K."/>
        </authorList>
    </citation>
    <scope>NUCLEOTIDE SEQUENCE [LARGE SCALE GENOMIC DNA]</scope>
    <source>
        <strain evidence="7 8">DSM 535</strain>
    </source>
</reference>
<sequence>MRLLPREPSTGDGTITTETHMPAPAISRRRLLAGSLGLALLTACGRPAAGDAAGAPAGDGFPRTVRHEAGETTVPAAPERVVALSDYLDLDLVLALGVQPVLYGFTDAWGSGNMPWQTEAGVAGLARMDIPTSQADPERVVSARPELMVGMPPAAEQYDVLSRIAPTVCLGWETTWHDGLTTVAAALGREDRVEGLAQRYRDSVATAAARLDGLGGLPVVAGSAYHDQIYVQGDASPMVGLLRDLGLTVHTTGPDAVTGYSAEEVDVLAPAGVLLCPATDAAGTAAAEASELWRRLPAVAAGRYSVLSPVFARALTENLSPLSIDWALRSLVPLLERTAAGDGVPLGRAGS</sequence>
<evidence type="ECO:0000256" key="1">
    <source>
        <dbReference type="ARBA" id="ARBA00004196"/>
    </source>
</evidence>
<evidence type="ECO:0000256" key="2">
    <source>
        <dbReference type="ARBA" id="ARBA00008814"/>
    </source>
</evidence>
<dbReference type="STRING" id="2074.BG845_01774"/>
<dbReference type="PROSITE" id="PS50983">
    <property type="entry name" value="FE_B12_PBP"/>
    <property type="match status" value="1"/>
</dbReference>